<keyword evidence="1" id="KW-0812">Transmembrane</keyword>
<evidence type="ECO:0000313" key="3">
    <source>
        <dbReference type="EMBL" id="CAH2030529.1"/>
    </source>
</evidence>
<evidence type="ECO:0000256" key="1">
    <source>
        <dbReference type="SAM" id="Phobius"/>
    </source>
</evidence>
<dbReference type="Gene3D" id="1.20.144.10">
    <property type="entry name" value="Phosphatidic acid phosphatase type 2/haloperoxidase"/>
    <property type="match status" value="1"/>
</dbReference>
<dbReference type="RefSeq" id="WP_305731462.1">
    <property type="nucleotide sequence ID" value="NZ_OW150024.1"/>
</dbReference>
<accession>A0ABM9D5M3</accession>
<feature type="transmembrane region" description="Helical" evidence="1">
    <location>
        <begin position="59"/>
        <end position="76"/>
    </location>
</feature>
<evidence type="ECO:0000259" key="2">
    <source>
        <dbReference type="SMART" id="SM00014"/>
    </source>
</evidence>
<keyword evidence="1" id="KW-1133">Transmembrane helix</keyword>
<dbReference type="EMBL" id="OW150024">
    <property type="protein sequence ID" value="CAH2030529.1"/>
    <property type="molecule type" value="Genomic_DNA"/>
</dbReference>
<gene>
    <name evidence="3" type="ORF">GEAMG1_0716</name>
</gene>
<feature type="transmembrane region" description="Helical" evidence="1">
    <location>
        <begin position="200"/>
        <end position="219"/>
    </location>
</feature>
<dbReference type="SUPFAM" id="SSF48317">
    <property type="entry name" value="Acid phosphatase/Vanadium-dependent haloperoxidase"/>
    <property type="match status" value="1"/>
</dbReference>
<feature type="transmembrane region" description="Helical" evidence="1">
    <location>
        <begin position="88"/>
        <end position="107"/>
    </location>
</feature>
<name>A0ABM9D5M3_9BACT</name>
<reference evidence="3 4" key="1">
    <citation type="submission" date="2022-03" db="EMBL/GenBank/DDBJ databases">
        <authorList>
            <person name="Koch H."/>
        </authorList>
    </citation>
    <scope>NUCLEOTIDE SEQUENCE [LARGE SCALE GENOMIC DNA]</scope>
    <source>
        <strain evidence="3 4">G1</strain>
    </source>
</reference>
<feature type="domain" description="Phosphatidic acid phosphatase type 2/haloperoxidase" evidence="2">
    <location>
        <begin position="90"/>
        <end position="213"/>
    </location>
</feature>
<evidence type="ECO:0000313" key="4">
    <source>
        <dbReference type="Proteomes" id="UP001295463"/>
    </source>
</evidence>
<dbReference type="InterPro" id="IPR000326">
    <property type="entry name" value="PAP2/HPO"/>
</dbReference>
<dbReference type="CDD" id="cd03396">
    <property type="entry name" value="PAP2_like_6"/>
    <property type="match status" value="1"/>
</dbReference>
<organism evidence="3 4">
    <name type="scientific">Trichlorobacter ammonificans</name>
    <dbReference type="NCBI Taxonomy" id="2916410"/>
    <lineage>
        <taxon>Bacteria</taxon>
        <taxon>Pseudomonadati</taxon>
        <taxon>Thermodesulfobacteriota</taxon>
        <taxon>Desulfuromonadia</taxon>
        <taxon>Geobacterales</taxon>
        <taxon>Geobacteraceae</taxon>
        <taxon>Trichlorobacter</taxon>
    </lineage>
</organism>
<dbReference type="InterPro" id="IPR036938">
    <property type="entry name" value="PAP2/HPO_sf"/>
</dbReference>
<keyword evidence="1" id="KW-0472">Membrane</keyword>
<dbReference type="SMART" id="SM00014">
    <property type="entry name" value="acidPPc"/>
    <property type="match status" value="1"/>
</dbReference>
<dbReference type="Proteomes" id="UP001295463">
    <property type="component" value="Chromosome"/>
</dbReference>
<protein>
    <submittedName>
        <fullName evidence="3">Phosphoesterase PA-phosphatase related</fullName>
    </submittedName>
</protein>
<sequence>MNRRFWAELLVLLVLLAAGTAIIAATGADLALSARWYLEGGWPVGEAFPWKLLYRIDRTPAILLALIGLGGAVWGLRRATKRHWVRPGLFLVLLLALGPGVLVNAVFKEHWGRPRPREVQEFGGSKPFLQPWQPGISGKGRSFPSGHSSAAFYLVAPYFVYRRSHPRRAAGWLAGGILFGLLMSFARIVQGGHFLSDCLWAFGMVWLTGMVLAELMGIGREGQREPCQKN</sequence>
<dbReference type="Pfam" id="PF01569">
    <property type="entry name" value="PAP2"/>
    <property type="match status" value="1"/>
</dbReference>
<proteinExistence type="predicted"/>
<keyword evidence="4" id="KW-1185">Reference proteome</keyword>
<feature type="transmembrane region" description="Helical" evidence="1">
    <location>
        <begin position="142"/>
        <end position="161"/>
    </location>
</feature>
<feature type="transmembrane region" description="Helical" evidence="1">
    <location>
        <begin position="170"/>
        <end position="188"/>
    </location>
</feature>